<dbReference type="InterPro" id="IPR013149">
    <property type="entry name" value="ADH-like_C"/>
</dbReference>
<dbReference type="InterPro" id="IPR045010">
    <property type="entry name" value="MDR_fam"/>
</dbReference>
<comment type="caution">
    <text evidence="3">The sequence shown here is derived from an EMBL/GenBank/DDBJ whole genome shotgun (WGS) entry which is preliminary data.</text>
</comment>
<dbReference type="PANTHER" id="PTHR43205:SF7">
    <property type="entry name" value="PROSTAGLANDIN REDUCTASE 1"/>
    <property type="match status" value="1"/>
</dbReference>
<gene>
    <name evidence="3" type="ORF">Apa02nite_036770</name>
</gene>
<dbReference type="RefSeq" id="WP_203826067.1">
    <property type="nucleotide sequence ID" value="NZ_BAAATY010000011.1"/>
</dbReference>
<sequence>MTVSREIHLIARPPGRLPVPGTLAVVEVELPDVPEPGEVVVRNTYQAVDPGLLQRMQDIDGPGEPDFALGGPPWGHALGEVVASASPDLNPGDTVLHNLAWREYAVAPADKFRAVPLDRFPSVTHHLSSAVVAWVGLSLVEIRPGDTVLVSSGVGAVGSVAGQLARVRGAGYVIASTGSPAKAKLATEQLGYDRAFDYHDGWPDDLPGVDVYYDNAGGRQLESAINVMNTHGRIVKCGGTDQIRTGEPYGIRNIEQFVHRRLSMHGMATMDHEDLFAEFDREFPPLVADGRVVLPETIVEGGLDRLVPAAEALLTGAYSGKVLLKF</sequence>
<evidence type="ECO:0000256" key="1">
    <source>
        <dbReference type="ARBA" id="ARBA00023002"/>
    </source>
</evidence>
<keyword evidence="1" id="KW-0560">Oxidoreductase</keyword>
<protein>
    <submittedName>
        <fullName evidence="3">NADP-dependent oxidoreductase</fullName>
    </submittedName>
</protein>
<organism evidence="3 4">
    <name type="scientific">Actinoplanes palleronii</name>
    <dbReference type="NCBI Taxonomy" id="113570"/>
    <lineage>
        <taxon>Bacteria</taxon>
        <taxon>Bacillati</taxon>
        <taxon>Actinomycetota</taxon>
        <taxon>Actinomycetes</taxon>
        <taxon>Micromonosporales</taxon>
        <taxon>Micromonosporaceae</taxon>
        <taxon>Actinoplanes</taxon>
    </lineage>
</organism>
<dbReference type="SMART" id="SM00829">
    <property type="entry name" value="PKS_ER"/>
    <property type="match status" value="1"/>
</dbReference>
<dbReference type="Pfam" id="PF00107">
    <property type="entry name" value="ADH_zinc_N"/>
    <property type="match status" value="1"/>
</dbReference>
<keyword evidence="4" id="KW-1185">Reference proteome</keyword>
<dbReference type="EMBL" id="BOMS01000049">
    <property type="protein sequence ID" value="GIE67569.1"/>
    <property type="molecule type" value="Genomic_DNA"/>
</dbReference>
<dbReference type="Proteomes" id="UP000624709">
    <property type="component" value="Unassembled WGS sequence"/>
</dbReference>
<dbReference type="Gene3D" id="3.90.180.10">
    <property type="entry name" value="Medium-chain alcohol dehydrogenases, catalytic domain"/>
    <property type="match status" value="1"/>
</dbReference>
<dbReference type="SUPFAM" id="SSF50129">
    <property type="entry name" value="GroES-like"/>
    <property type="match status" value="1"/>
</dbReference>
<dbReference type="PANTHER" id="PTHR43205">
    <property type="entry name" value="PROSTAGLANDIN REDUCTASE"/>
    <property type="match status" value="1"/>
</dbReference>
<feature type="domain" description="Enoyl reductase (ER)" evidence="2">
    <location>
        <begin position="21"/>
        <end position="324"/>
    </location>
</feature>
<dbReference type="InterPro" id="IPR011032">
    <property type="entry name" value="GroES-like_sf"/>
</dbReference>
<name>A0ABQ4BA28_9ACTN</name>
<proteinExistence type="predicted"/>
<dbReference type="InterPro" id="IPR020843">
    <property type="entry name" value="ER"/>
</dbReference>
<evidence type="ECO:0000313" key="4">
    <source>
        <dbReference type="Proteomes" id="UP000624709"/>
    </source>
</evidence>
<dbReference type="Pfam" id="PF16884">
    <property type="entry name" value="ADH_N_2"/>
    <property type="match status" value="1"/>
</dbReference>
<dbReference type="SUPFAM" id="SSF51735">
    <property type="entry name" value="NAD(P)-binding Rossmann-fold domains"/>
    <property type="match status" value="1"/>
</dbReference>
<dbReference type="Gene3D" id="3.40.50.720">
    <property type="entry name" value="NAD(P)-binding Rossmann-like Domain"/>
    <property type="match status" value="1"/>
</dbReference>
<dbReference type="InterPro" id="IPR036291">
    <property type="entry name" value="NAD(P)-bd_dom_sf"/>
</dbReference>
<evidence type="ECO:0000259" key="2">
    <source>
        <dbReference type="SMART" id="SM00829"/>
    </source>
</evidence>
<accession>A0ABQ4BA28</accession>
<dbReference type="InterPro" id="IPR041694">
    <property type="entry name" value="ADH_N_2"/>
</dbReference>
<dbReference type="CDD" id="cd05288">
    <property type="entry name" value="PGDH"/>
    <property type="match status" value="1"/>
</dbReference>
<evidence type="ECO:0000313" key="3">
    <source>
        <dbReference type="EMBL" id="GIE67569.1"/>
    </source>
</evidence>
<reference evidence="3 4" key="1">
    <citation type="submission" date="2021-01" db="EMBL/GenBank/DDBJ databases">
        <title>Whole genome shotgun sequence of Actinoplanes palleronii NBRC 14916.</title>
        <authorList>
            <person name="Komaki H."/>
            <person name="Tamura T."/>
        </authorList>
    </citation>
    <scope>NUCLEOTIDE SEQUENCE [LARGE SCALE GENOMIC DNA]</scope>
    <source>
        <strain evidence="3 4">NBRC 14916</strain>
    </source>
</reference>